<dbReference type="PANTHER" id="PTHR48228:SF4">
    <property type="entry name" value="BLR3030 PROTEIN"/>
    <property type="match status" value="1"/>
</dbReference>
<sequence>MDGQAEARRWWGGALDVEGLALGSVAAVATALNDFTESPGRFGTAPALTAAAFDSFGHLRIDGRKLQGFAPLSGFKQTADGWIRIHANYPHHERRLLQALNAQSAADVDAALRSLPALVAEELIQSHGGVAAAVRTRAAWLGSALGQAAARGPWVELTTAAGDPLRNLASVPRWLNDGAVGGAADGGLAGGGSLLGAGAPASNTVRARELPLAGIRVLDLTRVIAGPVATRVLAALGADVLRLDPPALPEMVEAFADTGFDKRSAEADLADATTSARVRELLASADVVVAGYRGGALERFGLSPETLLADRPGLAVVTLNGWGHTGPWREVRGFDSIVQAAAGIADVYGTDPESDQAGPNPGSTWRPGALPVQALDHATGYGCAAAAVTLLGNRRSTGAGGVARLSLARTAEELWSLPSIDDEVLEVASPLRSRLDSSFGALEFVEPPLVDSGAQVRHRHAPPPYGSSALAWA</sequence>
<keyword evidence="1" id="KW-0808">Transferase</keyword>
<gene>
    <name evidence="1" type="primary">frc</name>
    <name evidence="1" type="ORF">PSET11_00403</name>
</gene>
<dbReference type="InterPro" id="IPR050509">
    <property type="entry name" value="CoA-transferase_III"/>
</dbReference>
<dbReference type="EMBL" id="UXAU01000009">
    <property type="protein sequence ID" value="VDC18609.1"/>
    <property type="molecule type" value="Genomic_DNA"/>
</dbReference>
<dbReference type="Pfam" id="PF02515">
    <property type="entry name" value="CoA_transf_3"/>
    <property type="match status" value="1"/>
</dbReference>
<dbReference type="RefSeq" id="WP_124090196.1">
    <property type="nucleotide sequence ID" value="NZ_CBCRYA010000005.1"/>
</dbReference>
<evidence type="ECO:0000313" key="1">
    <source>
        <dbReference type="EMBL" id="VDC18609.1"/>
    </source>
</evidence>
<dbReference type="AlphaFoldDB" id="A0A3P5W5M2"/>
<protein>
    <submittedName>
        <fullName evidence="1">Formyl-coenzyme A transferase</fullName>
        <ecNumber evidence="1">2.8.3.16</ecNumber>
    </submittedName>
</protein>
<dbReference type="InterPro" id="IPR003673">
    <property type="entry name" value="CoA-Trfase_fam_III"/>
</dbReference>
<dbReference type="EC" id="2.8.3.16" evidence="1"/>
<proteinExistence type="predicted"/>
<dbReference type="Proteomes" id="UP000280861">
    <property type="component" value="Unassembled WGS sequence"/>
</dbReference>
<name>A0A3P5W5M2_9MICC</name>
<dbReference type="OrthoDB" id="9058532at2"/>
<evidence type="ECO:0000313" key="2">
    <source>
        <dbReference type="Proteomes" id="UP000280861"/>
    </source>
</evidence>
<dbReference type="SUPFAM" id="SSF89796">
    <property type="entry name" value="CoA-transferase family III (CaiB/BaiF)"/>
    <property type="match status" value="2"/>
</dbReference>
<organism evidence="1 2">
    <name type="scientific">Arthrobacter ulcerisalmonis</name>
    <dbReference type="NCBI Taxonomy" id="2483813"/>
    <lineage>
        <taxon>Bacteria</taxon>
        <taxon>Bacillati</taxon>
        <taxon>Actinomycetota</taxon>
        <taxon>Actinomycetes</taxon>
        <taxon>Micrococcales</taxon>
        <taxon>Micrococcaceae</taxon>
        <taxon>Arthrobacter</taxon>
    </lineage>
</organism>
<keyword evidence="2" id="KW-1185">Reference proteome</keyword>
<dbReference type="GO" id="GO:0033608">
    <property type="term" value="F:formyl-CoA transferase activity"/>
    <property type="evidence" value="ECO:0007669"/>
    <property type="project" value="UniProtKB-EC"/>
</dbReference>
<dbReference type="Gene3D" id="3.40.50.10540">
    <property type="entry name" value="Crotonobetainyl-coa:carnitine coa-transferase, domain 1"/>
    <property type="match status" value="1"/>
</dbReference>
<dbReference type="PANTHER" id="PTHR48228">
    <property type="entry name" value="SUCCINYL-COA--D-CITRAMALATE COA-TRANSFERASE"/>
    <property type="match status" value="1"/>
</dbReference>
<dbReference type="InterPro" id="IPR023606">
    <property type="entry name" value="CoA-Trfase_III_dom_1_sf"/>
</dbReference>
<reference evidence="1 2" key="1">
    <citation type="submission" date="2018-11" db="EMBL/GenBank/DDBJ databases">
        <authorList>
            <person name="Criscuolo A."/>
        </authorList>
    </citation>
    <scope>NUCLEOTIDE SEQUENCE [LARGE SCALE GENOMIC DNA]</scope>
    <source>
        <strain evidence="1">AT11b</strain>
    </source>
</reference>
<accession>A0A3P5W5M2</accession>